<comment type="caution">
    <text evidence="8">The sequence shown here is derived from an EMBL/GenBank/DDBJ whole genome shotgun (WGS) entry which is preliminary data.</text>
</comment>
<comment type="subcellular location">
    <subcellularLocation>
        <location evidence="1">Endomembrane system</location>
        <topology evidence="1">Multi-pass membrane protein</topology>
    </subcellularLocation>
</comment>
<feature type="transmembrane region" description="Helical" evidence="6">
    <location>
        <begin position="120"/>
        <end position="140"/>
    </location>
</feature>
<evidence type="ECO:0000259" key="7">
    <source>
        <dbReference type="Pfam" id="PF02656"/>
    </source>
</evidence>
<reference evidence="8 9" key="1">
    <citation type="submission" date="2015-08" db="EMBL/GenBank/DDBJ databases">
        <title>Next Generation Sequencing and Analysis of the Genome of Puccinia sorghi L Schw, the Causal Agent of Maize Common Rust.</title>
        <authorList>
            <person name="Rochi L."/>
            <person name="Burguener G."/>
            <person name="Darino M."/>
            <person name="Turjanski A."/>
            <person name="Kreff E."/>
            <person name="Dieguez M.J."/>
            <person name="Sacco F."/>
        </authorList>
    </citation>
    <scope>NUCLEOTIDE SEQUENCE [LARGE SCALE GENOMIC DNA]</scope>
    <source>
        <strain evidence="8 9">RO10H11247</strain>
    </source>
</reference>
<dbReference type="OrthoDB" id="2243669at2759"/>
<dbReference type="Proteomes" id="UP000037035">
    <property type="component" value="Unassembled WGS sequence"/>
</dbReference>
<proteinExistence type="predicted"/>
<dbReference type="PANTHER" id="PTHR46140:SF2">
    <property type="entry name" value="VACUOLAR TRANSPORTER CHAPERONE 3 COMPLEX SUBUNIT 3-RELATED"/>
    <property type="match status" value="1"/>
</dbReference>
<evidence type="ECO:0000256" key="6">
    <source>
        <dbReference type="SAM" id="Phobius"/>
    </source>
</evidence>
<dbReference type="GO" id="GO:0000329">
    <property type="term" value="C:fungal-type vacuole membrane"/>
    <property type="evidence" value="ECO:0007669"/>
    <property type="project" value="TreeGrafter"/>
</dbReference>
<keyword evidence="9" id="KW-1185">Reference proteome</keyword>
<feature type="region of interest" description="Disordered" evidence="5">
    <location>
        <begin position="1"/>
        <end position="40"/>
    </location>
</feature>
<evidence type="ECO:0000313" key="8">
    <source>
        <dbReference type="EMBL" id="KNZ59724.1"/>
    </source>
</evidence>
<dbReference type="Pfam" id="PF02656">
    <property type="entry name" value="DUF202"/>
    <property type="match status" value="1"/>
</dbReference>
<name>A0A0L6VG62_9BASI</name>
<evidence type="ECO:0000256" key="5">
    <source>
        <dbReference type="SAM" id="MobiDB-lite"/>
    </source>
</evidence>
<dbReference type="GO" id="GO:0033254">
    <property type="term" value="C:vacuolar transporter chaperone complex"/>
    <property type="evidence" value="ECO:0007669"/>
    <property type="project" value="TreeGrafter"/>
</dbReference>
<dbReference type="InterPro" id="IPR051572">
    <property type="entry name" value="VTC_Complex_Subunit"/>
</dbReference>
<evidence type="ECO:0000313" key="9">
    <source>
        <dbReference type="Proteomes" id="UP000037035"/>
    </source>
</evidence>
<organism evidence="8 9">
    <name type="scientific">Puccinia sorghi</name>
    <dbReference type="NCBI Taxonomy" id="27349"/>
    <lineage>
        <taxon>Eukaryota</taxon>
        <taxon>Fungi</taxon>
        <taxon>Dikarya</taxon>
        <taxon>Basidiomycota</taxon>
        <taxon>Pucciniomycotina</taxon>
        <taxon>Pucciniomycetes</taxon>
        <taxon>Pucciniales</taxon>
        <taxon>Pucciniaceae</taxon>
        <taxon>Puccinia</taxon>
    </lineage>
</organism>
<dbReference type="STRING" id="27349.A0A0L6VG62"/>
<dbReference type="PANTHER" id="PTHR46140">
    <property type="entry name" value="VACUOLAR TRANSPORTER CHAPERONE 1-RELATED"/>
    <property type="match status" value="1"/>
</dbReference>
<keyword evidence="4 6" id="KW-0472">Membrane</keyword>
<gene>
    <name evidence="8" type="ORF">VP01_1674g2</name>
</gene>
<accession>A0A0L6VG62</accession>
<dbReference type="AlphaFoldDB" id="A0A0L6VG62"/>
<sequence>MSPPPTTTTMTSGAAPMDYGATGGASGTSSAGGKAGTSGPRIEPKVWLANERTWLNWCRTGVLLGTFGVALINSSPSAGARLMGSVYAAIAVGTISYGLHLYTKRNRLISQKYAGHFDEVLAPLVISGSLFLAILVNFVLRAVDNERHKPTNDLPKTPWIAAPASAKFPPL</sequence>
<feature type="transmembrane region" description="Helical" evidence="6">
    <location>
        <begin position="54"/>
        <end position="72"/>
    </location>
</feature>
<feature type="domain" description="DUF202" evidence="7">
    <location>
        <begin position="45"/>
        <end position="107"/>
    </location>
</feature>
<evidence type="ECO:0000256" key="2">
    <source>
        <dbReference type="ARBA" id="ARBA00022692"/>
    </source>
</evidence>
<keyword evidence="3 6" id="KW-1133">Transmembrane helix</keyword>
<keyword evidence="2 6" id="KW-0812">Transmembrane</keyword>
<evidence type="ECO:0000256" key="3">
    <source>
        <dbReference type="ARBA" id="ARBA00022989"/>
    </source>
</evidence>
<dbReference type="InterPro" id="IPR003807">
    <property type="entry name" value="DUF202"/>
</dbReference>
<evidence type="ECO:0000256" key="1">
    <source>
        <dbReference type="ARBA" id="ARBA00004127"/>
    </source>
</evidence>
<dbReference type="GO" id="GO:0012505">
    <property type="term" value="C:endomembrane system"/>
    <property type="evidence" value="ECO:0007669"/>
    <property type="project" value="UniProtKB-SubCell"/>
</dbReference>
<protein>
    <recommendedName>
        <fullName evidence="7">DUF202 domain-containing protein</fullName>
    </recommendedName>
</protein>
<feature type="transmembrane region" description="Helical" evidence="6">
    <location>
        <begin position="84"/>
        <end position="100"/>
    </location>
</feature>
<dbReference type="VEuPathDB" id="FungiDB:VP01_1674g2"/>
<evidence type="ECO:0000256" key="4">
    <source>
        <dbReference type="ARBA" id="ARBA00023136"/>
    </source>
</evidence>
<dbReference type="EMBL" id="LAVV01006475">
    <property type="protein sequence ID" value="KNZ59724.1"/>
    <property type="molecule type" value="Genomic_DNA"/>
</dbReference>